<dbReference type="CDD" id="cd01310">
    <property type="entry name" value="TatD_DNAse"/>
    <property type="match status" value="1"/>
</dbReference>
<organism evidence="2">
    <name type="scientific">marine sediment metagenome</name>
    <dbReference type="NCBI Taxonomy" id="412755"/>
    <lineage>
        <taxon>unclassified sequences</taxon>
        <taxon>metagenomes</taxon>
        <taxon>ecological metagenomes</taxon>
    </lineage>
</organism>
<proteinExistence type="predicted"/>
<protein>
    <submittedName>
        <fullName evidence="2">Uncharacterized protein</fullName>
    </submittedName>
</protein>
<gene>
    <name evidence="2" type="ORF">S06H3_20699</name>
</gene>
<dbReference type="Pfam" id="PF01026">
    <property type="entry name" value="TatD_DNase"/>
    <property type="match status" value="1"/>
</dbReference>
<dbReference type="PANTHER" id="PTHR46124">
    <property type="entry name" value="D-AMINOACYL-TRNA DEACYLASE"/>
    <property type="match status" value="1"/>
</dbReference>
<dbReference type="InterPro" id="IPR001130">
    <property type="entry name" value="TatD-like"/>
</dbReference>
<keyword evidence="1" id="KW-0378">Hydrolase</keyword>
<name>X1L971_9ZZZZ</name>
<dbReference type="PIRSF" id="PIRSF005902">
    <property type="entry name" value="DNase_TatD"/>
    <property type="match status" value="1"/>
</dbReference>
<dbReference type="InterPro" id="IPR018228">
    <property type="entry name" value="DNase_TatD-rel_CS"/>
</dbReference>
<feature type="non-terminal residue" evidence="2">
    <location>
        <position position="1"/>
    </location>
</feature>
<evidence type="ECO:0000256" key="1">
    <source>
        <dbReference type="ARBA" id="ARBA00022801"/>
    </source>
</evidence>
<dbReference type="Gene3D" id="3.20.20.140">
    <property type="entry name" value="Metal-dependent hydrolases"/>
    <property type="match status" value="1"/>
</dbReference>
<accession>X1L971</accession>
<dbReference type="AlphaFoldDB" id="X1L971"/>
<dbReference type="PANTHER" id="PTHR46124:SF2">
    <property type="entry name" value="D-AMINOACYL-TRNA DEACYLASE"/>
    <property type="match status" value="1"/>
</dbReference>
<evidence type="ECO:0000313" key="2">
    <source>
        <dbReference type="EMBL" id="GAI15877.1"/>
    </source>
</evidence>
<dbReference type="EMBL" id="BARV01010755">
    <property type="protein sequence ID" value="GAI15877.1"/>
    <property type="molecule type" value="Genomic_DNA"/>
</dbReference>
<sequence>DYDADRAAVIELSKSKGLKAIITCGPDPKDYKLTFDLVRKHPKFVFAVVGIHPEYVKKFSEEEITAAMATIEQNRDKIVGIGETGLDYSYIIGEGRRERQRQMFAKFIRLAKRLDLPIVVHLRNGEDKDEHDVFDDAFEILEREGAKRVQLHMFGSRRLVSRAIKNGWYISTNTICLRSKSYSKVVRDTPMERLMLETDAPWLHPSFDKEKRNDPTHVREVAERVAEIKKINVADVVKQTTENAIGFFKLRI</sequence>
<dbReference type="PROSITE" id="PS01091">
    <property type="entry name" value="TATD_3"/>
    <property type="match status" value="1"/>
</dbReference>
<comment type="caution">
    <text evidence="2">The sequence shown here is derived from an EMBL/GenBank/DDBJ whole genome shotgun (WGS) entry which is preliminary data.</text>
</comment>
<reference evidence="2" key="1">
    <citation type="journal article" date="2014" name="Front. Microbiol.">
        <title>High frequency of phylogenetically diverse reductive dehalogenase-homologous genes in deep subseafloor sedimentary metagenomes.</title>
        <authorList>
            <person name="Kawai M."/>
            <person name="Futagami T."/>
            <person name="Toyoda A."/>
            <person name="Takaki Y."/>
            <person name="Nishi S."/>
            <person name="Hori S."/>
            <person name="Arai W."/>
            <person name="Tsubouchi T."/>
            <person name="Morono Y."/>
            <person name="Uchiyama I."/>
            <person name="Ito T."/>
            <person name="Fujiyama A."/>
            <person name="Inagaki F."/>
            <person name="Takami H."/>
        </authorList>
    </citation>
    <scope>NUCLEOTIDE SEQUENCE</scope>
    <source>
        <strain evidence="2">Expedition CK06-06</strain>
    </source>
</reference>
<dbReference type="GO" id="GO:0016788">
    <property type="term" value="F:hydrolase activity, acting on ester bonds"/>
    <property type="evidence" value="ECO:0007669"/>
    <property type="project" value="InterPro"/>
</dbReference>
<dbReference type="InterPro" id="IPR032466">
    <property type="entry name" value="Metal_Hydrolase"/>
</dbReference>
<dbReference type="SUPFAM" id="SSF51556">
    <property type="entry name" value="Metallo-dependent hydrolases"/>
    <property type="match status" value="1"/>
</dbReference>